<gene>
    <name evidence="4" type="ORF">E4L96_17915</name>
</gene>
<dbReference type="Gene3D" id="3.40.630.30">
    <property type="match status" value="1"/>
</dbReference>
<dbReference type="Pfam" id="PF00583">
    <property type="entry name" value="Acetyltransf_1"/>
    <property type="match status" value="1"/>
</dbReference>
<accession>A0A4Y9S2C3</accession>
<dbReference type="InterPro" id="IPR016181">
    <property type="entry name" value="Acyl_CoA_acyltransferase"/>
</dbReference>
<feature type="domain" description="N-acetyltransferase" evidence="3">
    <location>
        <begin position="2"/>
        <end position="144"/>
    </location>
</feature>
<protein>
    <submittedName>
        <fullName evidence="4">GNAT family N-acetyltransferase</fullName>
    </submittedName>
</protein>
<sequence>MMTVTALASDEEIRASYPVMAQLRPDLDAAGYLAQVRSLQATEGLRLLAVRDQGRICAVASYRIIRMLYCDRILVIDDLVTDQAHRSQGVGSRLMDGLKHVARAQQCREVQLISRTTREDAHRFYFRQGFGIECFHLRWKVTPG</sequence>
<evidence type="ECO:0000313" key="5">
    <source>
        <dbReference type="Proteomes" id="UP000298438"/>
    </source>
</evidence>
<evidence type="ECO:0000256" key="2">
    <source>
        <dbReference type="ARBA" id="ARBA00023315"/>
    </source>
</evidence>
<dbReference type="PROSITE" id="PS51186">
    <property type="entry name" value="GNAT"/>
    <property type="match status" value="1"/>
</dbReference>
<dbReference type="OrthoDB" id="9789603at2"/>
<keyword evidence="2" id="KW-0012">Acyltransferase</keyword>
<dbReference type="InterPro" id="IPR000182">
    <property type="entry name" value="GNAT_dom"/>
</dbReference>
<comment type="caution">
    <text evidence="4">The sequence shown here is derived from an EMBL/GenBank/DDBJ whole genome shotgun (WGS) entry which is preliminary data.</text>
</comment>
<dbReference type="AlphaFoldDB" id="A0A4Y9S2C3"/>
<evidence type="ECO:0000259" key="3">
    <source>
        <dbReference type="PROSITE" id="PS51186"/>
    </source>
</evidence>
<reference evidence="4 5" key="1">
    <citation type="submission" date="2019-03" db="EMBL/GenBank/DDBJ databases">
        <title>Draft Genome Sequence of Massilia arenosa sp. nov., a Novel Massilia Species Isolated from a Sandy-loam Maize Soil.</title>
        <authorList>
            <person name="Raths R."/>
            <person name="Peta V."/>
            <person name="Bucking H."/>
        </authorList>
    </citation>
    <scope>NUCLEOTIDE SEQUENCE [LARGE SCALE GENOMIC DNA]</scope>
    <source>
        <strain evidence="4 5">MC02</strain>
    </source>
</reference>
<dbReference type="GO" id="GO:0016747">
    <property type="term" value="F:acyltransferase activity, transferring groups other than amino-acyl groups"/>
    <property type="evidence" value="ECO:0007669"/>
    <property type="project" value="InterPro"/>
</dbReference>
<dbReference type="CDD" id="cd04301">
    <property type="entry name" value="NAT_SF"/>
    <property type="match status" value="1"/>
</dbReference>
<keyword evidence="1 4" id="KW-0808">Transferase</keyword>
<evidence type="ECO:0000256" key="1">
    <source>
        <dbReference type="ARBA" id="ARBA00022679"/>
    </source>
</evidence>
<dbReference type="RefSeq" id="WP_135208579.1">
    <property type="nucleotide sequence ID" value="NZ_SPVF01000226.1"/>
</dbReference>
<evidence type="ECO:0000313" key="4">
    <source>
        <dbReference type="EMBL" id="TFW15629.1"/>
    </source>
</evidence>
<keyword evidence="5" id="KW-1185">Reference proteome</keyword>
<dbReference type="PANTHER" id="PTHR43877">
    <property type="entry name" value="AMINOALKYLPHOSPHONATE N-ACETYLTRANSFERASE-RELATED-RELATED"/>
    <property type="match status" value="1"/>
</dbReference>
<dbReference type="SUPFAM" id="SSF55729">
    <property type="entry name" value="Acyl-CoA N-acyltransferases (Nat)"/>
    <property type="match status" value="1"/>
</dbReference>
<dbReference type="EMBL" id="SPVF01000226">
    <property type="protein sequence ID" value="TFW15629.1"/>
    <property type="molecule type" value="Genomic_DNA"/>
</dbReference>
<name>A0A4Y9S2C3_9BURK</name>
<organism evidence="4 5">
    <name type="scientific">Zemynaea arenosa</name>
    <dbReference type="NCBI Taxonomy" id="2561931"/>
    <lineage>
        <taxon>Bacteria</taxon>
        <taxon>Pseudomonadati</taxon>
        <taxon>Pseudomonadota</taxon>
        <taxon>Betaproteobacteria</taxon>
        <taxon>Burkholderiales</taxon>
        <taxon>Oxalobacteraceae</taxon>
        <taxon>Telluria group</taxon>
        <taxon>Zemynaea</taxon>
    </lineage>
</organism>
<dbReference type="Proteomes" id="UP000298438">
    <property type="component" value="Unassembled WGS sequence"/>
</dbReference>
<dbReference type="InterPro" id="IPR050832">
    <property type="entry name" value="Bact_Acetyltransf"/>
</dbReference>
<proteinExistence type="predicted"/>